<gene>
    <name evidence="3" type="ORF">DQ384_22460</name>
</gene>
<dbReference type="RefSeq" id="WP_114030823.1">
    <property type="nucleotide sequence ID" value="NZ_QOIL01000012.1"/>
</dbReference>
<dbReference type="GO" id="GO:0016407">
    <property type="term" value="F:acetyltransferase activity"/>
    <property type="evidence" value="ECO:0007669"/>
    <property type="project" value="InterPro"/>
</dbReference>
<evidence type="ECO:0000256" key="2">
    <source>
        <dbReference type="RuleBase" id="RU003452"/>
    </source>
</evidence>
<dbReference type="PANTHER" id="PTHR11786">
    <property type="entry name" value="N-HYDROXYARYLAMINE O-ACETYLTRANSFERASE"/>
    <property type="match status" value="1"/>
</dbReference>
<proteinExistence type="inferred from homology"/>
<evidence type="ECO:0000256" key="1">
    <source>
        <dbReference type="ARBA" id="ARBA00006547"/>
    </source>
</evidence>
<dbReference type="PRINTS" id="PR01543">
    <property type="entry name" value="ANATRNSFRASE"/>
</dbReference>
<comment type="caution">
    <text evidence="3">The sequence shown here is derived from an EMBL/GenBank/DDBJ whole genome shotgun (WGS) entry which is preliminary data.</text>
</comment>
<keyword evidence="4" id="KW-1185">Reference proteome</keyword>
<dbReference type="AlphaFoldDB" id="A0A367FFM7"/>
<dbReference type="InterPro" id="IPR001447">
    <property type="entry name" value="Arylamine_N-AcTrfase"/>
</dbReference>
<protein>
    <submittedName>
        <fullName evidence="3">Arylamine N-acetyltransferase</fullName>
    </submittedName>
</protein>
<dbReference type="InterPro" id="IPR038765">
    <property type="entry name" value="Papain-like_cys_pep_sf"/>
</dbReference>
<dbReference type="Pfam" id="PF00797">
    <property type="entry name" value="Acetyltransf_2"/>
    <property type="match status" value="1"/>
</dbReference>
<dbReference type="OrthoDB" id="7181050at2"/>
<dbReference type="PANTHER" id="PTHR11786:SF0">
    <property type="entry name" value="ARYLAMINE N-ACETYLTRANSFERASE 4-RELATED"/>
    <property type="match status" value="1"/>
</dbReference>
<organism evidence="3 4">
    <name type="scientific">Sphaerisporangium album</name>
    <dbReference type="NCBI Taxonomy" id="509200"/>
    <lineage>
        <taxon>Bacteria</taxon>
        <taxon>Bacillati</taxon>
        <taxon>Actinomycetota</taxon>
        <taxon>Actinomycetes</taxon>
        <taxon>Streptosporangiales</taxon>
        <taxon>Streptosporangiaceae</taxon>
        <taxon>Sphaerisporangium</taxon>
    </lineage>
</organism>
<sequence>MDESRVDAYLARIGVPRPAAPGIEALREIHRAHLMAVPFENLSIHLGQPIVLEEELLVAKIVDRRRGGFCYELNGALAALLTALGYRVTRLAARVFGGDRRPGLPFDHMALRVDVDGEPWLVDVGFGAFTHYPLRLAAREEQHDPGGAFLITPDGQYGDLDIHQDGNAEYRLDARPYELGDFRPNCWWHQTSPDSHFTRSLTCSRLTETGRVTLSGAKLIHTVGGERDEVPLESDAEILDAYRTHFGIVLDRVPVVANPPVPTG</sequence>
<dbReference type="InterPro" id="IPR053710">
    <property type="entry name" value="Arylamine_NAT_domain_sf"/>
</dbReference>
<name>A0A367FFM7_9ACTN</name>
<evidence type="ECO:0000313" key="4">
    <source>
        <dbReference type="Proteomes" id="UP000253094"/>
    </source>
</evidence>
<evidence type="ECO:0000313" key="3">
    <source>
        <dbReference type="EMBL" id="RCG29101.1"/>
    </source>
</evidence>
<dbReference type="EMBL" id="QOIL01000012">
    <property type="protein sequence ID" value="RCG29101.1"/>
    <property type="molecule type" value="Genomic_DNA"/>
</dbReference>
<accession>A0A367FFM7</accession>
<dbReference type="Proteomes" id="UP000253094">
    <property type="component" value="Unassembled WGS sequence"/>
</dbReference>
<dbReference type="SUPFAM" id="SSF54001">
    <property type="entry name" value="Cysteine proteinases"/>
    <property type="match status" value="1"/>
</dbReference>
<dbReference type="Gene3D" id="3.30.2140.20">
    <property type="match status" value="1"/>
</dbReference>
<reference evidence="3 4" key="1">
    <citation type="submission" date="2018-06" db="EMBL/GenBank/DDBJ databases">
        <title>Sphaerisporangium craniellae sp. nov., isolated from a marine sponge in the South China Sea.</title>
        <authorList>
            <person name="Li L."/>
        </authorList>
    </citation>
    <scope>NUCLEOTIDE SEQUENCE [LARGE SCALE GENOMIC DNA]</scope>
    <source>
        <strain evidence="3 4">CCTCC AA 208026</strain>
    </source>
</reference>
<keyword evidence="3" id="KW-0808">Transferase</keyword>
<comment type="similarity">
    <text evidence="1 2">Belongs to the arylamine N-acetyltransferase family.</text>
</comment>